<protein>
    <submittedName>
        <fullName evidence="7">Ionic transporter y4hA</fullName>
    </submittedName>
</protein>
<feature type="transmembrane region" description="Helical" evidence="5">
    <location>
        <begin position="129"/>
        <end position="149"/>
    </location>
</feature>
<dbReference type="OrthoDB" id="3531445at2"/>
<dbReference type="RefSeq" id="WP_108342603.1">
    <property type="nucleotide sequence ID" value="NZ_PYXZ01000001.1"/>
</dbReference>
<reference evidence="7 8" key="1">
    <citation type="submission" date="2018-03" db="EMBL/GenBank/DDBJ databases">
        <authorList>
            <person name="Keele B.F."/>
        </authorList>
    </citation>
    <scope>NUCLEOTIDE SEQUENCE [LARGE SCALE GENOMIC DNA]</scope>
    <source>
        <strain evidence="7 8">IB-3</strain>
    </source>
</reference>
<organism evidence="7 8">
    <name type="scientific">Nocardioides currus</name>
    <dbReference type="NCBI Taxonomy" id="2133958"/>
    <lineage>
        <taxon>Bacteria</taxon>
        <taxon>Bacillati</taxon>
        <taxon>Actinomycetota</taxon>
        <taxon>Actinomycetes</taxon>
        <taxon>Propionibacteriales</taxon>
        <taxon>Nocardioidaceae</taxon>
        <taxon>Nocardioides</taxon>
    </lineage>
</organism>
<dbReference type="Pfam" id="PF01699">
    <property type="entry name" value="Na_Ca_ex"/>
    <property type="match status" value="2"/>
</dbReference>
<dbReference type="Proteomes" id="UP000244867">
    <property type="component" value="Unassembled WGS sequence"/>
</dbReference>
<feature type="domain" description="Sodium/calcium exchanger membrane region" evidence="6">
    <location>
        <begin position="29"/>
        <end position="182"/>
    </location>
</feature>
<name>A0A2R7Z2E2_9ACTN</name>
<dbReference type="GO" id="GO:0015385">
    <property type="term" value="F:sodium:proton antiporter activity"/>
    <property type="evidence" value="ECO:0007669"/>
    <property type="project" value="TreeGrafter"/>
</dbReference>
<gene>
    <name evidence="7" type="ORF">C7S10_01305</name>
</gene>
<dbReference type="AlphaFoldDB" id="A0A2R7Z2E2"/>
<dbReference type="InterPro" id="IPR004837">
    <property type="entry name" value="NaCa_Exmemb"/>
</dbReference>
<feature type="transmembrane region" description="Helical" evidence="5">
    <location>
        <begin position="161"/>
        <end position="179"/>
    </location>
</feature>
<dbReference type="InterPro" id="IPR052946">
    <property type="entry name" value="Alkaline_pH_Ca-Antiporter"/>
</dbReference>
<comment type="subcellular location">
    <subcellularLocation>
        <location evidence="1">Membrane</location>
        <topology evidence="1">Multi-pass membrane protein</topology>
    </subcellularLocation>
</comment>
<keyword evidence="4 5" id="KW-0472">Membrane</keyword>
<keyword evidence="3 5" id="KW-1133">Transmembrane helix</keyword>
<evidence type="ECO:0000313" key="7">
    <source>
        <dbReference type="EMBL" id="PUA82416.1"/>
    </source>
</evidence>
<proteinExistence type="predicted"/>
<keyword evidence="2 5" id="KW-0812">Transmembrane</keyword>
<dbReference type="EMBL" id="PYXZ01000001">
    <property type="protein sequence ID" value="PUA82416.1"/>
    <property type="molecule type" value="Genomic_DNA"/>
</dbReference>
<feature type="domain" description="Sodium/calcium exchanger membrane region" evidence="6">
    <location>
        <begin position="224"/>
        <end position="366"/>
    </location>
</feature>
<evidence type="ECO:0000259" key="6">
    <source>
        <dbReference type="Pfam" id="PF01699"/>
    </source>
</evidence>
<evidence type="ECO:0000256" key="5">
    <source>
        <dbReference type="SAM" id="Phobius"/>
    </source>
</evidence>
<evidence type="ECO:0000256" key="4">
    <source>
        <dbReference type="ARBA" id="ARBA00023136"/>
    </source>
</evidence>
<evidence type="ECO:0000313" key="8">
    <source>
        <dbReference type="Proteomes" id="UP000244867"/>
    </source>
</evidence>
<evidence type="ECO:0000256" key="3">
    <source>
        <dbReference type="ARBA" id="ARBA00022989"/>
    </source>
</evidence>
<feature type="transmembrane region" description="Helical" evidence="5">
    <location>
        <begin position="249"/>
        <end position="270"/>
    </location>
</feature>
<comment type="caution">
    <text evidence="7">The sequence shown here is derived from an EMBL/GenBank/DDBJ whole genome shotgun (WGS) entry which is preliminary data.</text>
</comment>
<feature type="transmembrane region" description="Helical" evidence="5">
    <location>
        <begin position="222"/>
        <end position="243"/>
    </location>
</feature>
<feature type="transmembrane region" description="Helical" evidence="5">
    <location>
        <begin position="60"/>
        <end position="84"/>
    </location>
</feature>
<feature type="transmembrane region" description="Helical" evidence="5">
    <location>
        <begin position="33"/>
        <end position="53"/>
    </location>
</feature>
<dbReference type="PANTHER" id="PTHR37958">
    <property type="entry name" value="SODIUM-POTASSIUM/PROTON ANTIPORTER CHAA"/>
    <property type="match status" value="1"/>
</dbReference>
<feature type="transmembrane region" description="Helical" evidence="5">
    <location>
        <begin position="325"/>
        <end position="342"/>
    </location>
</feature>
<keyword evidence="8" id="KW-1185">Reference proteome</keyword>
<feature type="transmembrane region" description="Helical" evidence="5">
    <location>
        <begin position="349"/>
        <end position="367"/>
    </location>
</feature>
<evidence type="ECO:0000256" key="1">
    <source>
        <dbReference type="ARBA" id="ARBA00004141"/>
    </source>
</evidence>
<dbReference type="GO" id="GO:0005886">
    <property type="term" value="C:plasma membrane"/>
    <property type="evidence" value="ECO:0007669"/>
    <property type="project" value="TreeGrafter"/>
</dbReference>
<feature type="transmembrane region" description="Helical" evidence="5">
    <location>
        <begin position="291"/>
        <end position="313"/>
    </location>
</feature>
<evidence type="ECO:0000256" key="2">
    <source>
        <dbReference type="ARBA" id="ARBA00022692"/>
    </source>
</evidence>
<accession>A0A2R7Z2E2</accession>
<feature type="transmembrane region" description="Helical" evidence="5">
    <location>
        <begin position="96"/>
        <end position="117"/>
    </location>
</feature>
<sequence>MPRPTWTTVTPILAALLLAATWGRHPGGVVVVLVALFLIGAVLAAVHHAEVVAHRVGEPLGSLVLAVAVTVIEVALIVTLMVTADKDVSGLARDTVFAAVMISVNGIVGLSLLVSALKHHLAVFNPEGTGSALATVVTLAAVCLVLPSFTTSQPGPVFTGAQLTFAAVASLVLYGMFVFTQTIRHRDFFLPVDRAGDTIKPTDHVDLDDDGHADPPDNRTTALSAGLLVVSLVAVVGLAKIVSPTIEDGVAALGFPNAVVGVVIALLVLLPESIAAVRAAAREKVQVSLNLAFGSAMASIGLTIPTIAVASIWLDGPLALGLDNVQMVLLFMTVVVGILTVVPGRAKPLQGGVHLVLLAAFIFLTIAP</sequence>
<dbReference type="PANTHER" id="PTHR37958:SF1">
    <property type="entry name" value="SODIUM-POTASSIUM_PROTON ANTIPORTER CHAA"/>
    <property type="match status" value="1"/>
</dbReference>
<dbReference type="GO" id="GO:0015386">
    <property type="term" value="F:potassium:proton antiporter activity"/>
    <property type="evidence" value="ECO:0007669"/>
    <property type="project" value="TreeGrafter"/>
</dbReference>